<evidence type="ECO:0000313" key="3">
    <source>
        <dbReference type="EMBL" id="TFK20344.1"/>
    </source>
</evidence>
<dbReference type="SMART" id="SM00198">
    <property type="entry name" value="SCP"/>
    <property type="match status" value="1"/>
</dbReference>
<feature type="signal peptide" evidence="1">
    <location>
        <begin position="1"/>
        <end position="27"/>
    </location>
</feature>
<evidence type="ECO:0000259" key="2">
    <source>
        <dbReference type="SMART" id="SM00198"/>
    </source>
</evidence>
<evidence type="ECO:0000256" key="1">
    <source>
        <dbReference type="SAM" id="SignalP"/>
    </source>
</evidence>
<feature type="domain" description="SCP" evidence="2">
    <location>
        <begin position="48"/>
        <end position="178"/>
    </location>
</feature>
<organism evidence="3 4">
    <name type="scientific">Coprinopsis marcescibilis</name>
    <name type="common">Agaric fungus</name>
    <name type="synonym">Psathyrella marcescibilis</name>
    <dbReference type="NCBI Taxonomy" id="230819"/>
    <lineage>
        <taxon>Eukaryota</taxon>
        <taxon>Fungi</taxon>
        <taxon>Dikarya</taxon>
        <taxon>Basidiomycota</taxon>
        <taxon>Agaricomycotina</taxon>
        <taxon>Agaricomycetes</taxon>
        <taxon>Agaricomycetidae</taxon>
        <taxon>Agaricales</taxon>
        <taxon>Agaricineae</taxon>
        <taxon>Psathyrellaceae</taxon>
        <taxon>Coprinopsis</taxon>
    </lineage>
</organism>
<gene>
    <name evidence="3" type="ORF">FA15DRAFT_673546</name>
</gene>
<dbReference type="PANTHER" id="PTHR10334">
    <property type="entry name" value="CYSTEINE-RICH SECRETORY PROTEIN-RELATED"/>
    <property type="match status" value="1"/>
</dbReference>
<name>A0A5C3KJL3_COPMA</name>
<proteinExistence type="predicted"/>
<dbReference type="AlphaFoldDB" id="A0A5C3KJL3"/>
<dbReference type="EMBL" id="ML210303">
    <property type="protein sequence ID" value="TFK20344.1"/>
    <property type="molecule type" value="Genomic_DNA"/>
</dbReference>
<dbReference type="InterPro" id="IPR035940">
    <property type="entry name" value="CAP_sf"/>
</dbReference>
<accession>A0A5C3KJL3</accession>
<keyword evidence="4" id="KW-1185">Reference proteome</keyword>
<protein>
    <submittedName>
        <fullName evidence="3">PR-1-like protein</fullName>
    </submittedName>
</protein>
<dbReference type="Pfam" id="PF00188">
    <property type="entry name" value="CAP"/>
    <property type="match status" value="1"/>
</dbReference>
<keyword evidence="1" id="KW-0732">Signal</keyword>
<feature type="chain" id="PRO_5023044782" evidence="1">
    <location>
        <begin position="28"/>
        <end position="186"/>
    </location>
</feature>
<dbReference type="SUPFAM" id="SSF55797">
    <property type="entry name" value="PR-1-like"/>
    <property type="match status" value="1"/>
</dbReference>
<sequence length="186" mass="20400">MFAVSNIVFILTLFTLLPSFVSLPAFALPFPVGTQPVKTRRAFDLDRSDRAAYVLAHNIIRAQYNAPPLTWSPSLAAKATAWADMCMFQHSDGILDTKPYGENIVAATGDYWVEDAMNTLISTRDQYNPASPTYTQFTQLIWKSTTQVGCAIARCDGIIDQTVTLHVCLYDPPGNVVGALPPNVEA</sequence>
<reference evidence="3 4" key="1">
    <citation type="journal article" date="2019" name="Nat. Ecol. Evol.">
        <title>Megaphylogeny resolves global patterns of mushroom evolution.</title>
        <authorList>
            <person name="Varga T."/>
            <person name="Krizsan K."/>
            <person name="Foldi C."/>
            <person name="Dima B."/>
            <person name="Sanchez-Garcia M."/>
            <person name="Sanchez-Ramirez S."/>
            <person name="Szollosi G.J."/>
            <person name="Szarkandi J.G."/>
            <person name="Papp V."/>
            <person name="Albert L."/>
            <person name="Andreopoulos W."/>
            <person name="Angelini C."/>
            <person name="Antonin V."/>
            <person name="Barry K.W."/>
            <person name="Bougher N.L."/>
            <person name="Buchanan P."/>
            <person name="Buyck B."/>
            <person name="Bense V."/>
            <person name="Catcheside P."/>
            <person name="Chovatia M."/>
            <person name="Cooper J."/>
            <person name="Damon W."/>
            <person name="Desjardin D."/>
            <person name="Finy P."/>
            <person name="Geml J."/>
            <person name="Haridas S."/>
            <person name="Hughes K."/>
            <person name="Justo A."/>
            <person name="Karasinski D."/>
            <person name="Kautmanova I."/>
            <person name="Kiss B."/>
            <person name="Kocsube S."/>
            <person name="Kotiranta H."/>
            <person name="LaButti K.M."/>
            <person name="Lechner B.E."/>
            <person name="Liimatainen K."/>
            <person name="Lipzen A."/>
            <person name="Lukacs Z."/>
            <person name="Mihaltcheva S."/>
            <person name="Morgado L.N."/>
            <person name="Niskanen T."/>
            <person name="Noordeloos M.E."/>
            <person name="Ohm R.A."/>
            <person name="Ortiz-Santana B."/>
            <person name="Ovrebo C."/>
            <person name="Racz N."/>
            <person name="Riley R."/>
            <person name="Savchenko A."/>
            <person name="Shiryaev A."/>
            <person name="Soop K."/>
            <person name="Spirin V."/>
            <person name="Szebenyi C."/>
            <person name="Tomsovsky M."/>
            <person name="Tulloss R.E."/>
            <person name="Uehling J."/>
            <person name="Grigoriev I.V."/>
            <person name="Vagvolgyi C."/>
            <person name="Papp T."/>
            <person name="Martin F.M."/>
            <person name="Miettinen O."/>
            <person name="Hibbett D.S."/>
            <person name="Nagy L.G."/>
        </authorList>
    </citation>
    <scope>NUCLEOTIDE SEQUENCE [LARGE SCALE GENOMIC DNA]</scope>
    <source>
        <strain evidence="3 4">CBS 121175</strain>
    </source>
</reference>
<dbReference type="InterPro" id="IPR014044">
    <property type="entry name" value="CAP_dom"/>
</dbReference>
<dbReference type="Gene3D" id="3.40.33.10">
    <property type="entry name" value="CAP"/>
    <property type="match status" value="1"/>
</dbReference>
<dbReference type="STRING" id="230819.A0A5C3KJL3"/>
<dbReference type="Proteomes" id="UP000307440">
    <property type="component" value="Unassembled WGS sequence"/>
</dbReference>
<evidence type="ECO:0000313" key="4">
    <source>
        <dbReference type="Proteomes" id="UP000307440"/>
    </source>
</evidence>
<dbReference type="OrthoDB" id="337038at2759"/>
<dbReference type="InterPro" id="IPR001283">
    <property type="entry name" value="CRISP-related"/>
</dbReference>
<dbReference type="PRINTS" id="PR00837">
    <property type="entry name" value="V5TPXLIKE"/>
</dbReference>